<sequence>MALTQDIEQLTLVSADENEALPKGCIMTEAVRRSRLAELRPAPEAVDTLANIETDSATALKAGRPPKALFRACGCVVVGSTIVLSIPAAYILS</sequence>
<protein>
    <submittedName>
        <fullName evidence="2">Uncharacterized protein</fullName>
    </submittedName>
</protein>
<name>A0A496PHJ5_9MICC</name>
<reference evidence="2 3" key="1">
    <citation type="submission" date="2018-07" db="EMBL/GenBank/DDBJ databases">
        <title>Arthrobacter sp. nov., isolated from raw cow's milk with high bacterial count.</title>
        <authorList>
            <person name="Hahne J."/>
            <person name="Isele D."/>
            <person name="Lipski A."/>
        </authorList>
    </citation>
    <scope>NUCLEOTIDE SEQUENCE [LARGE SCALE GENOMIC DNA]</scope>
    <source>
        <strain evidence="2 3">JZ R-183</strain>
    </source>
</reference>
<comment type="caution">
    <text evidence="2">The sequence shown here is derived from an EMBL/GenBank/DDBJ whole genome shotgun (WGS) entry which is preliminary data.</text>
</comment>
<dbReference type="AlphaFoldDB" id="A0A496PHJ5"/>
<keyword evidence="1" id="KW-1133">Transmembrane helix</keyword>
<evidence type="ECO:0000256" key="1">
    <source>
        <dbReference type="SAM" id="Phobius"/>
    </source>
</evidence>
<keyword evidence="1" id="KW-0472">Membrane</keyword>
<keyword evidence="3" id="KW-1185">Reference proteome</keyword>
<evidence type="ECO:0000313" key="2">
    <source>
        <dbReference type="EMBL" id="RKW69930.1"/>
    </source>
</evidence>
<keyword evidence="1" id="KW-0812">Transmembrane</keyword>
<evidence type="ECO:0000313" key="3">
    <source>
        <dbReference type="Proteomes" id="UP000273119"/>
    </source>
</evidence>
<accession>A0A496PHJ5</accession>
<gene>
    <name evidence="2" type="ORF">DWQ67_10725</name>
</gene>
<dbReference type="EMBL" id="QQXL01000006">
    <property type="protein sequence ID" value="RKW69930.1"/>
    <property type="molecule type" value="Genomic_DNA"/>
</dbReference>
<feature type="transmembrane region" description="Helical" evidence="1">
    <location>
        <begin position="68"/>
        <end position="92"/>
    </location>
</feature>
<dbReference type="RefSeq" id="WP_121485601.1">
    <property type="nucleotide sequence ID" value="NZ_QQXL01000006.1"/>
</dbReference>
<dbReference type="Proteomes" id="UP000273119">
    <property type="component" value="Unassembled WGS sequence"/>
</dbReference>
<organism evidence="2 3">
    <name type="scientific">Galactobacter caseinivorans</name>
    <dbReference type="NCBI Taxonomy" id="2676123"/>
    <lineage>
        <taxon>Bacteria</taxon>
        <taxon>Bacillati</taxon>
        <taxon>Actinomycetota</taxon>
        <taxon>Actinomycetes</taxon>
        <taxon>Micrococcales</taxon>
        <taxon>Micrococcaceae</taxon>
        <taxon>Galactobacter</taxon>
    </lineage>
</organism>
<proteinExistence type="predicted"/>